<accession>X6NMW8</accession>
<name>X6NMW8_RETFI</name>
<dbReference type="OrthoDB" id="1924787at2759"/>
<reference evidence="1 2" key="1">
    <citation type="journal article" date="2013" name="Curr. Biol.">
        <title>The Genome of the Foraminiferan Reticulomyxa filosa.</title>
        <authorList>
            <person name="Glockner G."/>
            <person name="Hulsmann N."/>
            <person name="Schleicher M."/>
            <person name="Noegel A.A."/>
            <person name="Eichinger L."/>
            <person name="Gallinger C."/>
            <person name="Pawlowski J."/>
            <person name="Sierra R."/>
            <person name="Euteneuer U."/>
            <person name="Pillet L."/>
            <person name="Moustafa A."/>
            <person name="Platzer M."/>
            <person name="Groth M."/>
            <person name="Szafranski K."/>
            <person name="Schliwa M."/>
        </authorList>
    </citation>
    <scope>NUCLEOTIDE SEQUENCE [LARGE SCALE GENOMIC DNA]</scope>
</reference>
<evidence type="ECO:0000313" key="1">
    <source>
        <dbReference type="EMBL" id="ETO27278.1"/>
    </source>
</evidence>
<keyword evidence="2" id="KW-1185">Reference proteome</keyword>
<feature type="non-terminal residue" evidence="1">
    <location>
        <position position="258"/>
    </location>
</feature>
<gene>
    <name evidence="1" type="ORF">RFI_09852</name>
</gene>
<evidence type="ECO:0000313" key="2">
    <source>
        <dbReference type="Proteomes" id="UP000023152"/>
    </source>
</evidence>
<dbReference type="EMBL" id="ASPP01007357">
    <property type="protein sequence ID" value="ETO27278.1"/>
    <property type="molecule type" value="Genomic_DNA"/>
</dbReference>
<dbReference type="AlphaFoldDB" id="X6NMW8"/>
<comment type="caution">
    <text evidence="1">The sequence shown here is derived from an EMBL/GenBank/DDBJ whole genome shotgun (WGS) entry which is preliminary data.</text>
</comment>
<proteinExistence type="predicted"/>
<sequence length="258" mass="30908">MHFRDCFRMWNYCRSWGISLHKVPWLVLLVSLSLNVIFLGDVAFHSSRNESDWLVEQATATTTTTTTTTEPHKNIVTSTRHVHKNYYNESEYKCKLINTIKPVVYVYDIPSSLREDLRKQWFEQWYQEKYTPEALNFGFGERMDFDLVPKRLDPFRRDNKRHQKNMDIYYEDYYFTHMHSMEIFVNERLKVEEKALAQSQSDRGHPYVHPKWVTNDPSQASVFVIPFPFALNFRALHEKEWPLLQGYHGALQQWLDVC</sequence>
<dbReference type="Proteomes" id="UP000023152">
    <property type="component" value="Unassembled WGS sequence"/>
</dbReference>
<organism evidence="1 2">
    <name type="scientific">Reticulomyxa filosa</name>
    <dbReference type="NCBI Taxonomy" id="46433"/>
    <lineage>
        <taxon>Eukaryota</taxon>
        <taxon>Sar</taxon>
        <taxon>Rhizaria</taxon>
        <taxon>Retaria</taxon>
        <taxon>Foraminifera</taxon>
        <taxon>Monothalamids</taxon>
        <taxon>Reticulomyxidae</taxon>
        <taxon>Reticulomyxa</taxon>
    </lineage>
</organism>
<protein>
    <submittedName>
        <fullName evidence="1">Uncharacterized protein</fullName>
    </submittedName>
</protein>